<dbReference type="GO" id="GO:0000023">
    <property type="term" value="P:maltose metabolic process"/>
    <property type="evidence" value="ECO:0007669"/>
    <property type="project" value="UniProtKB-KW"/>
</dbReference>
<feature type="transmembrane region" description="Helical" evidence="10">
    <location>
        <begin position="503"/>
        <end position="521"/>
    </location>
</feature>
<dbReference type="FunFam" id="1.20.1250.20:FF:000078">
    <property type="entry name" value="MFS maltose transporter, putative"/>
    <property type="match status" value="1"/>
</dbReference>
<feature type="transmembrane region" description="Helical" evidence="10">
    <location>
        <begin position="375"/>
        <end position="396"/>
    </location>
</feature>
<dbReference type="Gene3D" id="3.20.20.100">
    <property type="entry name" value="NADP-dependent oxidoreductase domain"/>
    <property type="match status" value="1"/>
</dbReference>
<dbReference type="InterPro" id="IPR020846">
    <property type="entry name" value="MFS_dom"/>
</dbReference>
<keyword evidence="8" id="KW-0462">Maltose metabolism</keyword>
<feature type="transmembrane region" description="Helical" evidence="10">
    <location>
        <begin position="227"/>
        <end position="245"/>
    </location>
</feature>
<dbReference type="GO" id="GO:0005351">
    <property type="term" value="F:carbohydrate:proton symporter activity"/>
    <property type="evidence" value="ECO:0007669"/>
    <property type="project" value="TreeGrafter"/>
</dbReference>
<keyword evidence="5 10" id="KW-1133">Transmembrane helix</keyword>
<feature type="transmembrane region" description="Helical" evidence="10">
    <location>
        <begin position="437"/>
        <end position="458"/>
    </location>
</feature>
<dbReference type="NCBIfam" id="TIGR00879">
    <property type="entry name" value="SP"/>
    <property type="match status" value="1"/>
</dbReference>
<feature type="transmembrane region" description="Helical" evidence="10">
    <location>
        <begin position="170"/>
        <end position="189"/>
    </location>
</feature>
<keyword evidence="4 10" id="KW-0812">Transmembrane</keyword>
<feature type="transmembrane region" description="Helical" evidence="10">
    <location>
        <begin position="198"/>
        <end position="215"/>
    </location>
</feature>
<evidence type="ECO:0000313" key="13">
    <source>
        <dbReference type="Proteomes" id="UP000053475"/>
    </source>
</evidence>
<evidence type="ECO:0000313" key="12">
    <source>
        <dbReference type="EMBL" id="KIA75801.1"/>
    </source>
</evidence>
<dbReference type="GO" id="GO:0016491">
    <property type="term" value="F:oxidoreductase activity"/>
    <property type="evidence" value="ECO:0007669"/>
    <property type="project" value="UniProtKB-KW"/>
</dbReference>
<dbReference type="Gene3D" id="1.20.1250.20">
    <property type="entry name" value="MFS general substrate transporter like domains"/>
    <property type="match status" value="1"/>
</dbReference>
<dbReference type="PROSITE" id="PS50850">
    <property type="entry name" value="MFS"/>
    <property type="match status" value="1"/>
</dbReference>
<dbReference type="SUPFAM" id="SSF51430">
    <property type="entry name" value="NAD(P)-linked oxidoreductase"/>
    <property type="match status" value="1"/>
</dbReference>
<evidence type="ECO:0000256" key="8">
    <source>
        <dbReference type="ARBA" id="ARBA00026248"/>
    </source>
</evidence>
<gene>
    <name evidence="12" type="ORF">HK57_00415</name>
</gene>
<feature type="domain" description="Major facilitator superfamily (MFS) profile" evidence="11">
    <location>
        <begin position="121"/>
        <end position="560"/>
    </location>
</feature>
<feature type="transmembrane region" description="Helical" evidence="10">
    <location>
        <begin position="291"/>
        <end position="309"/>
    </location>
</feature>
<dbReference type="InterPro" id="IPR005829">
    <property type="entry name" value="Sugar_transporter_CS"/>
</dbReference>
<proteinExistence type="inferred from homology"/>
<name>A0A0C1BW84_ASPUT</name>
<feature type="transmembrane region" description="Helical" evidence="10">
    <location>
        <begin position="470"/>
        <end position="491"/>
    </location>
</feature>
<keyword evidence="7 10" id="KW-0472">Membrane</keyword>
<dbReference type="PANTHER" id="PTHR48022">
    <property type="entry name" value="PLASTIDIC GLUCOSE TRANSPORTER 4"/>
    <property type="match status" value="1"/>
</dbReference>
<dbReference type="InterPro" id="IPR023210">
    <property type="entry name" value="NADP_OxRdtase_dom"/>
</dbReference>
<evidence type="ECO:0000256" key="6">
    <source>
        <dbReference type="ARBA" id="ARBA00023002"/>
    </source>
</evidence>
<dbReference type="PANTHER" id="PTHR48022:SF5">
    <property type="entry name" value="ALPHA-GLUCOSIDES PERMEASE MPH2-RELATED"/>
    <property type="match status" value="1"/>
</dbReference>
<comment type="subcellular location">
    <subcellularLocation>
        <location evidence="1">Membrane</location>
        <topology evidence="1">Multi-pass membrane protein</topology>
    </subcellularLocation>
</comment>
<evidence type="ECO:0000256" key="7">
    <source>
        <dbReference type="ARBA" id="ARBA00023136"/>
    </source>
</evidence>
<dbReference type="SUPFAM" id="SSF103473">
    <property type="entry name" value="MFS general substrate transporter"/>
    <property type="match status" value="1"/>
</dbReference>
<dbReference type="PROSITE" id="PS00216">
    <property type="entry name" value="SUGAR_TRANSPORT_1"/>
    <property type="match status" value="1"/>
</dbReference>
<evidence type="ECO:0000256" key="9">
    <source>
        <dbReference type="SAM" id="MobiDB-lite"/>
    </source>
</evidence>
<dbReference type="Pfam" id="PF00083">
    <property type="entry name" value="Sugar_tr"/>
    <property type="match status" value="1"/>
</dbReference>
<dbReference type="InterPro" id="IPR036812">
    <property type="entry name" value="NAD(P)_OxRdtase_dom_sf"/>
</dbReference>
<dbReference type="InterPro" id="IPR003663">
    <property type="entry name" value="Sugar/inositol_transpt"/>
</dbReference>
<feature type="transmembrane region" description="Helical" evidence="10">
    <location>
        <begin position="408"/>
        <end position="430"/>
    </location>
</feature>
<keyword evidence="6" id="KW-0560">Oxidoreductase</keyword>
<dbReference type="AlphaFoldDB" id="A0A0C1BW84"/>
<keyword evidence="3" id="KW-0813">Transport</keyword>
<dbReference type="EMBL" id="JOMC01000036">
    <property type="protein sequence ID" value="KIA75801.1"/>
    <property type="molecule type" value="Genomic_DNA"/>
</dbReference>
<organism evidence="12 13">
    <name type="scientific">Aspergillus ustus</name>
    <dbReference type="NCBI Taxonomy" id="40382"/>
    <lineage>
        <taxon>Eukaryota</taxon>
        <taxon>Fungi</taxon>
        <taxon>Dikarya</taxon>
        <taxon>Ascomycota</taxon>
        <taxon>Pezizomycotina</taxon>
        <taxon>Eurotiomycetes</taxon>
        <taxon>Eurotiomycetidae</taxon>
        <taxon>Eurotiales</taxon>
        <taxon>Aspergillaceae</taxon>
        <taxon>Aspergillus</taxon>
        <taxon>Aspergillus subgen. Nidulantes</taxon>
    </lineage>
</organism>
<accession>A0A0C1BW84</accession>
<dbReference type="Pfam" id="PF00248">
    <property type="entry name" value="Aldo_ket_red"/>
    <property type="match status" value="1"/>
</dbReference>
<evidence type="ECO:0000259" key="11">
    <source>
        <dbReference type="PROSITE" id="PS50850"/>
    </source>
</evidence>
<comment type="caution">
    <text evidence="12">The sequence shown here is derived from an EMBL/GenBank/DDBJ whole genome shotgun (WGS) entry which is preliminary data.</text>
</comment>
<evidence type="ECO:0000256" key="3">
    <source>
        <dbReference type="ARBA" id="ARBA00022448"/>
    </source>
</evidence>
<feature type="transmembrane region" description="Helical" evidence="10">
    <location>
        <begin position="252"/>
        <end position="271"/>
    </location>
</feature>
<sequence>MAPCAASEYGSLTHRACGKGRRKLGHVPTMLKRLGVCFRRLSYEEGNRTRPHGDRTRCISSDDVPWPDKKEGLAQRLPNMSPTKDNNDHDPQHAEHIELSAENSGKITWSELWEHKRVLAWCLFIFLLPTNFGYENSTVGNLLAVESFLHQFGVEISPGVREVRATDQQILNAATTVGLFCSAFATGFISDIMGRKKTIIVGCLLCVAGIITQFFSNTIMQLFGGKLLGAFGFGLGHSLGPVFVAELAPVKVRGLCLALVNTMIVLGQWLNSAAVLGSSGRSDSLGWRIPIITQVIPPGLLLIGLPFLAESPSWLLMKGRPEEAAESCRRFNGPKFDVDAAMAITAAAVAQEQELSRTGSAWLDCFRGSDGRRTLIVCMVYIAQQLVGINFVSGYLTYYFKLAGVNDAIALAQAAFAIQLFGNICSWPLVDRLGRRPMIVGGMFIMTGGLLLIGLISLSSSAPALKATVAFMTVWGFLYQATLGAVAYAVGGETPSPLLRQKTYSINIMSATAVSCAVLQIMPYLLNKDEADLGGKICFVFFGLSLPMCGYLYFCLPELKGRTVAEIQEMFQAGLAARKFGDYVSQSQAGLEMVMVMEVNRVKGSTEIGNQQVGPIGLGLMGLTWRANPVSEELAFETLRTALENGCNLWNGGEFYGPPEYNTLVLLERYFERYPEDAEKVVLNIKGGINLKTLKPEGDTEGTRRTVEDSVAQLKGRKKIDQFEFARRDQKVPMEETFGVLNEFVNAGKIGGVALSEVRAETIHEAVKHTKVVAVEVELSMFTTDPLKNGVAAACAQYGIPLVAYSPIGRGLLTGQIRKFDDLPSDSSLRTYPRFQPENFEINMELVRKVEELAAKKGCTSAQFAINWVRALSNRPGMPTIIPIPGATTSVRVEENSKVIEITEDDFAAVDAILAKFTTAGGRYPAHIPLNT</sequence>
<dbReference type="InterPro" id="IPR005828">
    <property type="entry name" value="MFS_sugar_transport-like"/>
</dbReference>
<evidence type="ECO:0000256" key="5">
    <source>
        <dbReference type="ARBA" id="ARBA00022989"/>
    </source>
</evidence>
<evidence type="ECO:0000256" key="1">
    <source>
        <dbReference type="ARBA" id="ARBA00004141"/>
    </source>
</evidence>
<evidence type="ECO:0000256" key="4">
    <source>
        <dbReference type="ARBA" id="ARBA00022692"/>
    </source>
</evidence>
<evidence type="ECO:0000256" key="2">
    <source>
        <dbReference type="ARBA" id="ARBA00010992"/>
    </source>
</evidence>
<comment type="similarity">
    <text evidence="2">Belongs to the major facilitator superfamily. Sugar transporter (TC 2.A.1.1) family.</text>
</comment>
<protein>
    <recommendedName>
        <fullName evidence="11">Major facilitator superfamily (MFS) profile domain-containing protein</fullName>
    </recommendedName>
</protein>
<dbReference type="InterPro" id="IPR036259">
    <property type="entry name" value="MFS_trans_sf"/>
</dbReference>
<dbReference type="GO" id="GO:0016020">
    <property type="term" value="C:membrane"/>
    <property type="evidence" value="ECO:0007669"/>
    <property type="project" value="UniProtKB-SubCell"/>
</dbReference>
<keyword evidence="13" id="KW-1185">Reference proteome</keyword>
<dbReference type="Proteomes" id="UP000053475">
    <property type="component" value="Unassembled WGS sequence"/>
</dbReference>
<reference evidence="12 13" key="1">
    <citation type="submission" date="2014-11" db="EMBL/GenBank/DDBJ databases">
        <title>Genomics derived discovery of secondary metabolites biosynthetic gene clusters in Aspergillus ustus.</title>
        <authorList>
            <person name="Pi B."/>
            <person name="Dai F."/>
            <person name="Song X."/>
            <person name="Zhu C."/>
            <person name="Li H."/>
            <person name="Yu D."/>
        </authorList>
    </citation>
    <scope>NUCLEOTIDE SEQUENCE [LARGE SCALE GENOMIC DNA]</scope>
    <source>
        <strain evidence="12 13">3.3904</strain>
    </source>
</reference>
<dbReference type="InterPro" id="IPR050360">
    <property type="entry name" value="MFS_Sugar_Transporters"/>
</dbReference>
<feature type="transmembrane region" description="Helical" evidence="10">
    <location>
        <begin position="533"/>
        <end position="554"/>
    </location>
</feature>
<dbReference type="CDD" id="cd19077">
    <property type="entry name" value="AKR_AKR8A1-2"/>
    <property type="match status" value="1"/>
</dbReference>
<feature type="region of interest" description="Disordered" evidence="9">
    <location>
        <begin position="72"/>
        <end position="91"/>
    </location>
</feature>
<evidence type="ECO:0000256" key="10">
    <source>
        <dbReference type="SAM" id="Phobius"/>
    </source>
</evidence>